<dbReference type="STRING" id="542762.A0A4S4CXC3"/>
<evidence type="ECO:0000313" key="3">
    <source>
        <dbReference type="Proteomes" id="UP000306102"/>
    </source>
</evidence>
<feature type="compositionally biased region" description="Polar residues" evidence="1">
    <location>
        <begin position="42"/>
        <end position="51"/>
    </location>
</feature>
<feature type="compositionally biased region" description="Polar residues" evidence="1">
    <location>
        <begin position="1"/>
        <end position="12"/>
    </location>
</feature>
<name>A0A4S4CXC3_CAMSN</name>
<feature type="region of interest" description="Disordered" evidence="1">
    <location>
        <begin position="974"/>
        <end position="1005"/>
    </location>
</feature>
<gene>
    <name evidence="2" type="ORF">TEA_016462</name>
</gene>
<feature type="compositionally biased region" description="Low complexity" evidence="1">
    <location>
        <begin position="154"/>
        <end position="166"/>
    </location>
</feature>
<evidence type="ECO:0000313" key="2">
    <source>
        <dbReference type="EMBL" id="THF94530.1"/>
    </source>
</evidence>
<dbReference type="AlphaFoldDB" id="A0A4S4CXC3"/>
<organism evidence="2 3">
    <name type="scientific">Camellia sinensis var. sinensis</name>
    <name type="common">China tea</name>
    <dbReference type="NCBI Taxonomy" id="542762"/>
    <lineage>
        <taxon>Eukaryota</taxon>
        <taxon>Viridiplantae</taxon>
        <taxon>Streptophyta</taxon>
        <taxon>Embryophyta</taxon>
        <taxon>Tracheophyta</taxon>
        <taxon>Spermatophyta</taxon>
        <taxon>Magnoliopsida</taxon>
        <taxon>eudicotyledons</taxon>
        <taxon>Gunneridae</taxon>
        <taxon>Pentapetalae</taxon>
        <taxon>asterids</taxon>
        <taxon>Ericales</taxon>
        <taxon>Theaceae</taxon>
        <taxon>Camellia</taxon>
    </lineage>
</organism>
<accession>A0A4S4CXC3</accession>
<keyword evidence="3" id="KW-1185">Reference proteome</keyword>
<dbReference type="PANTHER" id="PTHR31390:SF12">
    <property type="entry name" value="PUTATIVE (DUF3527)-RELATED"/>
    <property type="match status" value="1"/>
</dbReference>
<dbReference type="EMBL" id="SDRB02013634">
    <property type="protein sequence ID" value="THF94530.1"/>
    <property type="molecule type" value="Genomic_DNA"/>
</dbReference>
<feature type="compositionally biased region" description="Basic and acidic residues" evidence="1">
    <location>
        <begin position="23"/>
        <end position="35"/>
    </location>
</feature>
<feature type="region of interest" description="Disordered" evidence="1">
    <location>
        <begin position="78"/>
        <end position="102"/>
    </location>
</feature>
<dbReference type="PANTHER" id="PTHR31390">
    <property type="entry name" value="EXPRESSED PROTEIN"/>
    <property type="match status" value="1"/>
</dbReference>
<comment type="caution">
    <text evidence="2">The sequence shown here is derived from an EMBL/GenBank/DDBJ whole genome shotgun (WGS) entry which is preliminary data.</text>
</comment>
<dbReference type="Proteomes" id="UP000306102">
    <property type="component" value="Unassembled WGS sequence"/>
</dbReference>
<proteinExistence type="predicted"/>
<feature type="compositionally biased region" description="Polar residues" evidence="1">
    <location>
        <begin position="585"/>
        <end position="595"/>
    </location>
</feature>
<feature type="region of interest" description="Disordered" evidence="1">
    <location>
        <begin position="1"/>
        <end position="63"/>
    </location>
</feature>
<feature type="region of interest" description="Disordered" evidence="1">
    <location>
        <begin position="579"/>
        <end position="604"/>
    </location>
</feature>
<dbReference type="InterPro" id="IPR021916">
    <property type="entry name" value="DUF3527"/>
</dbReference>
<feature type="compositionally biased region" description="Pro residues" evidence="1">
    <location>
        <begin position="995"/>
        <end position="1005"/>
    </location>
</feature>
<sequence>MTFEMASSNRYSRSAADMGFSLEVKRSSRPRESSKVVKQKIPTPQANQILESQDKHKIESPFGRPYLDLYHESRRSADDALLSHPKSSKNSQKPWIGKKATKDDELIKHMSNLPGYLQRVEKGENFQEKALNFGVLDWERLEKWKYNKKHSPRGNNHASSAGSNSSTVQSKSLAPHKKKLPSHCPHLNSYHREGFSQDVKQSRGKVIQQDFEIAPKNTLDALPKPHQTDKSSGRNYSEIKLERGMRKDADQKITLEKETSLSGLRKHGFSHVSKREKRAQSSVATYRVEEWQESEYYLGKKHSHGEHKSAVVLLPKHSPQKSCSEIVQPSELKGPFHAKPREAIWESFPNGFGTEVVHSAELYHQIPCSCPLPLQVETNSESGMRPHSLTHTQSMELPNDACRTFMCPNETPVMLSQCKCIDENASSVNPSNANAIDAPKSLDHEATEPATVKGSHSSPNRQFSFSLSKIRKSLSFKERAAVPQFSSTYAESTDLPYDASCIFICPNDSPNTPSSANAIRTSKHLDQETTEPAAVKGSYPPPNRRFNFTLGMMSRSFSSKEGSSVPQLSSTYVTVKSGPVRSEVSDSLDNASKSKANTHSRTRSTPLRRLLDPLLKTRVTSRHHSAETVQQLTRNLHLTSEVTSSTESVQDKSHEASTVQALVQLTMKNGLPLFKLVVNNDRDILFATKKINSLSKDDAEWIYTFYSVHEIKKKSGSWISHGHKGKGYDYGYNIVGQMKILSSCYPDLMVQSSKDQFTVRESVLYSGNLQQVDEGTQELMPNGELAAIIVKIPIGNSCNDGDRRNKGKQSVGKRFLDCLQEDGNSFEKRETENFNSTTVILPGGAHGLPKKGIPSPLIERWKSGGSCDCGGWDVGCKLRILANDNQSCQFPGPSISFSNPDHFDLFDQGGAQDGQPIFSLAPFKEGIYSVEFSSSISLLQAFSICVEVLSSQKSFKFSEVNNLSEAKLFHESAFTGSDRRKTPTNVQEVPTNYVPAPPPSPVGRV</sequence>
<protein>
    <recommendedName>
        <fullName evidence="4">DUF3527 domain-containing protein</fullName>
    </recommendedName>
</protein>
<evidence type="ECO:0000256" key="1">
    <source>
        <dbReference type="SAM" id="MobiDB-lite"/>
    </source>
</evidence>
<evidence type="ECO:0008006" key="4">
    <source>
        <dbReference type="Google" id="ProtNLM"/>
    </source>
</evidence>
<reference evidence="2 3" key="1">
    <citation type="journal article" date="2018" name="Proc. Natl. Acad. Sci. U.S.A.">
        <title>Draft genome sequence of Camellia sinensis var. sinensis provides insights into the evolution of the tea genome and tea quality.</title>
        <authorList>
            <person name="Wei C."/>
            <person name="Yang H."/>
            <person name="Wang S."/>
            <person name="Zhao J."/>
            <person name="Liu C."/>
            <person name="Gao L."/>
            <person name="Xia E."/>
            <person name="Lu Y."/>
            <person name="Tai Y."/>
            <person name="She G."/>
            <person name="Sun J."/>
            <person name="Cao H."/>
            <person name="Tong W."/>
            <person name="Gao Q."/>
            <person name="Li Y."/>
            <person name="Deng W."/>
            <person name="Jiang X."/>
            <person name="Wang W."/>
            <person name="Chen Q."/>
            <person name="Zhang S."/>
            <person name="Li H."/>
            <person name="Wu J."/>
            <person name="Wang P."/>
            <person name="Li P."/>
            <person name="Shi C."/>
            <person name="Zheng F."/>
            <person name="Jian J."/>
            <person name="Huang B."/>
            <person name="Shan D."/>
            <person name="Shi M."/>
            <person name="Fang C."/>
            <person name="Yue Y."/>
            <person name="Li F."/>
            <person name="Li D."/>
            <person name="Wei S."/>
            <person name="Han B."/>
            <person name="Jiang C."/>
            <person name="Yin Y."/>
            <person name="Xia T."/>
            <person name="Zhang Z."/>
            <person name="Bennetzen J.L."/>
            <person name="Zhao S."/>
            <person name="Wan X."/>
        </authorList>
    </citation>
    <scope>NUCLEOTIDE SEQUENCE [LARGE SCALE GENOMIC DNA]</scope>
    <source>
        <strain evidence="3">cv. Shuchazao</strain>
        <tissue evidence="2">Leaf</tissue>
    </source>
</reference>
<dbReference type="Pfam" id="PF12043">
    <property type="entry name" value="DUF3527"/>
    <property type="match status" value="2"/>
</dbReference>
<feature type="region of interest" description="Disordered" evidence="1">
    <location>
        <begin position="148"/>
        <end position="190"/>
    </location>
</feature>